<feature type="compositionally biased region" description="Low complexity" evidence="5">
    <location>
        <begin position="509"/>
        <end position="520"/>
    </location>
</feature>
<dbReference type="PANTHER" id="PTHR15326">
    <property type="entry name" value="SPERMATOGENESIS-ASSOCIATED PROTEIN 2/TAMOZHENNIC"/>
    <property type="match status" value="1"/>
</dbReference>
<feature type="compositionally biased region" description="Polar residues" evidence="5">
    <location>
        <begin position="452"/>
        <end position="462"/>
    </location>
</feature>
<dbReference type="GO" id="GO:0005737">
    <property type="term" value="C:cytoplasm"/>
    <property type="evidence" value="ECO:0007669"/>
    <property type="project" value="TreeGrafter"/>
</dbReference>
<dbReference type="PROSITE" id="PS01358">
    <property type="entry name" value="ZF_RANBP2_1"/>
    <property type="match status" value="1"/>
</dbReference>
<dbReference type="SUPFAM" id="SSF90209">
    <property type="entry name" value="Ran binding protein zinc finger-like"/>
    <property type="match status" value="1"/>
</dbReference>
<keyword evidence="2 4" id="KW-0863">Zinc-finger</keyword>
<keyword evidence="1" id="KW-0479">Metal-binding</keyword>
<evidence type="ECO:0000313" key="8">
    <source>
        <dbReference type="Proteomes" id="UP000225706"/>
    </source>
</evidence>
<dbReference type="Gene3D" id="2.30.30.380">
    <property type="entry name" value="Zn-finger domain of Sec23/24"/>
    <property type="match status" value="1"/>
</dbReference>
<keyword evidence="3" id="KW-0862">Zinc</keyword>
<dbReference type="GO" id="GO:0008270">
    <property type="term" value="F:zinc ion binding"/>
    <property type="evidence" value="ECO:0007669"/>
    <property type="project" value="UniProtKB-KW"/>
</dbReference>
<evidence type="ECO:0000256" key="4">
    <source>
        <dbReference type="PROSITE-ProRule" id="PRU00322"/>
    </source>
</evidence>
<evidence type="ECO:0000256" key="1">
    <source>
        <dbReference type="ARBA" id="ARBA00022723"/>
    </source>
</evidence>
<dbReference type="Proteomes" id="UP000225706">
    <property type="component" value="Unassembled WGS sequence"/>
</dbReference>
<dbReference type="InterPro" id="IPR001876">
    <property type="entry name" value="Znf_RanBP2"/>
</dbReference>
<gene>
    <name evidence="7" type="primary">SPATA2</name>
    <name evidence="7" type="ORF">AWC38_SpisGene1811</name>
</gene>
<accession>A0A2B4SVT9</accession>
<proteinExistence type="predicted"/>
<dbReference type="InterPro" id="IPR048839">
    <property type="entry name" value="SPATA2_PUB-like"/>
</dbReference>
<dbReference type="STRING" id="50429.A0A2B4SVT9"/>
<organism evidence="7 8">
    <name type="scientific">Stylophora pistillata</name>
    <name type="common">Smooth cauliflower coral</name>
    <dbReference type="NCBI Taxonomy" id="50429"/>
    <lineage>
        <taxon>Eukaryota</taxon>
        <taxon>Metazoa</taxon>
        <taxon>Cnidaria</taxon>
        <taxon>Anthozoa</taxon>
        <taxon>Hexacorallia</taxon>
        <taxon>Scleractinia</taxon>
        <taxon>Astrocoeniina</taxon>
        <taxon>Pocilloporidae</taxon>
        <taxon>Stylophora</taxon>
    </lineage>
</organism>
<dbReference type="InterPro" id="IPR036443">
    <property type="entry name" value="Znf_RanBP2_sf"/>
</dbReference>
<dbReference type="EMBL" id="LSMT01000013">
    <property type="protein sequence ID" value="PFX33299.1"/>
    <property type="molecule type" value="Genomic_DNA"/>
</dbReference>
<dbReference type="Pfam" id="PF21388">
    <property type="entry name" value="SPATA2_PUB-like"/>
    <property type="match status" value="1"/>
</dbReference>
<dbReference type="PROSITE" id="PS50199">
    <property type="entry name" value="ZF_RANBP2_2"/>
    <property type="match status" value="1"/>
</dbReference>
<dbReference type="OrthoDB" id="5988555at2759"/>
<keyword evidence="8" id="KW-1185">Reference proteome</keyword>
<dbReference type="InterPro" id="IPR036339">
    <property type="entry name" value="PUB-like_dom_sf"/>
</dbReference>
<feature type="compositionally biased region" description="Basic and acidic residues" evidence="5">
    <location>
        <begin position="570"/>
        <end position="579"/>
    </location>
</feature>
<feature type="region of interest" description="Disordered" evidence="5">
    <location>
        <begin position="568"/>
        <end position="595"/>
    </location>
</feature>
<feature type="compositionally biased region" description="Polar residues" evidence="5">
    <location>
        <begin position="361"/>
        <end position="373"/>
    </location>
</feature>
<dbReference type="SMART" id="SM00547">
    <property type="entry name" value="ZnF_RBZ"/>
    <property type="match status" value="2"/>
</dbReference>
<feature type="compositionally biased region" description="Polar residues" evidence="5">
    <location>
        <begin position="476"/>
        <end position="486"/>
    </location>
</feature>
<feature type="compositionally biased region" description="Basic and acidic residues" evidence="5">
    <location>
        <begin position="525"/>
        <end position="534"/>
    </location>
</feature>
<name>A0A2B4SVT9_STYPI</name>
<feature type="region of interest" description="Disordered" evidence="5">
    <location>
        <begin position="299"/>
        <end position="320"/>
    </location>
</feature>
<sequence>MDVEALQNQYIGYHSQNITDESKEKGLERISKEFLSTVEPGDRFAQGVDFYEDIVRISQYFDEHEDFYKMVKAGINSLEKYGLNLWKFPWRKEYHTVKLYTAFFKCNIEKQLKDKDFILSVLEFLGYTERDEQKVSLKDSERRNAMRASFYLYLLQVELQLIEEIQSQISTRNIPLEKIVKVRSKKRTVEEAIHYLDIKIANKRRKLELSKAISSGAADAINRSNEPTVGNRYIPVAELPHYKVPPGGVDSGQVTDNVLYGLSPKGTQTEHADTYNCDARNQRLLDSRNHGRYDDATMSVAGREKTSDSQHATKPLTGSPLYSANAKGGHQHYVDSRCSTYPRSGCDDARMTVTRREKTTDSQYATKPSTGSPLYSAYTKGGQQHGADSRYRTFPLPGSPYTPGNTKGRIEESKMQLALHSNGYSFRSSEGAGAIAHGTNTRYVNLRGTNGSYSQNITSSGLDKSLLTRQGGRPIHQTSSSHSAQGFTGMENERHARSTCHLSGNNEPSYASKAAQASQQNRNMSSEDKRQPENVRHIPGADEAAKSMQASPVASGNTAVYNISSGATEGKSHLSEKPLSHVVSRTTRNSTQKEDFQPVQIPNRGSVKEFQTGAVSTTQTTSYEARAANKANKVENSICVLCRLEASCICRSCFRCVCEKCKETYSAALCEETNGGHQFVKLKVPKGKCEQSLKISREEWSCVRCTFFNPAEKKICQMCATTRGLGAVELSKPGSRVCGACTYHNNENARYCCACLYNLDLNCPETAC</sequence>
<comment type="caution">
    <text evidence="7">The sequence shown here is derived from an EMBL/GenBank/DDBJ whole genome shotgun (WGS) entry which is preliminary data.</text>
</comment>
<protein>
    <submittedName>
        <fullName evidence="7">Spermatogenesis-associated protein 2</fullName>
    </submittedName>
</protein>
<dbReference type="PANTHER" id="PTHR15326:SF2">
    <property type="entry name" value="PROTEIN TAMOZHENNIC"/>
    <property type="match status" value="1"/>
</dbReference>
<dbReference type="Gene3D" id="1.20.58.2190">
    <property type="match status" value="1"/>
</dbReference>
<dbReference type="SUPFAM" id="SSF143503">
    <property type="entry name" value="PUG domain-like"/>
    <property type="match status" value="1"/>
</dbReference>
<evidence type="ECO:0000313" key="7">
    <source>
        <dbReference type="EMBL" id="PFX33299.1"/>
    </source>
</evidence>
<dbReference type="AlphaFoldDB" id="A0A2B4SVT9"/>
<feature type="region of interest" description="Disordered" evidence="5">
    <location>
        <begin position="355"/>
        <end position="387"/>
    </location>
</feature>
<evidence type="ECO:0000256" key="2">
    <source>
        <dbReference type="ARBA" id="ARBA00022771"/>
    </source>
</evidence>
<evidence type="ECO:0000256" key="3">
    <source>
        <dbReference type="ARBA" id="ARBA00022833"/>
    </source>
</evidence>
<feature type="domain" description="RanBP2-type" evidence="6">
    <location>
        <begin position="694"/>
        <end position="725"/>
    </location>
</feature>
<evidence type="ECO:0000256" key="5">
    <source>
        <dbReference type="SAM" id="MobiDB-lite"/>
    </source>
</evidence>
<feature type="region of interest" description="Disordered" evidence="5">
    <location>
        <begin position="452"/>
        <end position="534"/>
    </location>
</feature>
<reference evidence="8" key="1">
    <citation type="journal article" date="2017" name="bioRxiv">
        <title>Comparative analysis of the genomes of Stylophora pistillata and Acropora digitifera provides evidence for extensive differences between species of corals.</title>
        <authorList>
            <person name="Voolstra C.R."/>
            <person name="Li Y."/>
            <person name="Liew Y.J."/>
            <person name="Baumgarten S."/>
            <person name="Zoccola D."/>
            <person name="Flot J.-F."/>
            <person name="Tambutte S."/>
            <person name="Allemand D."/>
            <person name="Aranda M."/>
        </authorList>
    </citation>
    <scope>NUCLEOTIDE SEQUENCE [LARGE SCALE GENOMIC DNA]</scope>
</reference>
<evidence type="ECO:0000259" key="6">
    <source>
        <dbReference type="PROSITE" id="PS50199"/>
    </source>
</evidence>